<protein>
    <recommendedName>
        <fullName evidence="6">Luciferase-like domain-containing protein</fullName>
    </recommendedName>
</protein>
<dbReference type="EMBL" id="BSUZ01000001">
    <property type="protein sequence ID" value="GMA84941.1"/>
    <property type="molecule type" value="Genomic_DNA"/>
</dbReference>
<evidence type="ECO:0000256" key="4">
    <source>
        <dbReference type="ARBA" id="ARBA00023033"/>
    </source>
</evidence>
<keyword evidence="4" id="KW-0503">Monooxygenase</keyword>
<evidence type="ECO:0000256" key="5">
    <source>
        <dbReference type="SAM" id="MobiDB-lite"/>
    </source>
</evidence>
<dbReference type="Pfam" id="PF00296">
    <property type="entry name" value="Bac_luciferase"/>
    <property type="match status" value="1"/>
</dbReference>
<dbReference type="InterPro" id="IPR050172">
    <property type="entry name" value="SsuD_RutA_monooxygenase"/>
</dbReference>
<evidence type="ECO:0000259" key="6">
    <source>
        <dbReference type="Pfam" id="PF00296"/>
    </source>
</evidence>
<feature type="region of interest" description="Disordered" evidence="5">
    <location>
        <begin position="50"/>
        <end position="92"/>
    </location>
</feature>
<evidence type="ECO:0000313" key="8">
    <source>
        <dbReference type="Proteomes" id="UP001157017"/>
    </source>
</evidence>
<dbReference type="SUPFAM" id="SSF51679">
    <property type="entry name" value="Bacterial luciferase-like"/>
    <property type="match status" value="1"/>
</dbReference>
<accession>A0ABQ6J9S7</accession>
<feature type="domain" description="Luciferase-like" evidence="6">
    <location>
        <begin position="4"/>
        <end position="53"/>
    </location>
</feature>
<dbReference type="PANTHER" id="PTHR42847">
    <property type="entry name" value="ALKANESULFONATE MONOOXYGENASE"/>
    <property type="match status" value="1"/>
</dbReference>
<keyword evidence="3" id="KW-0560">Oxidoreductase</keyword>
<keyword evidence="8" id="KW-1185">Reference proteome</keyword>
<comment type="caution">
    <text evidence="7">The sequence shown here is derived from an EMBL/GenBank/DDBJ whole genome shotgun (WGS) entry which is preliminary data.</text>
</comment>
<proteinExistence type="predicted"/>
<evidence type="ECO:0000256" key="3">
    <source>
        <dbReference type="ARBA" id="ARBA00023002"/>
    </source>
</evidence>
<name>A0ABQ6J9S7_9ACTN</name>
<evidence type="ECO:0000256" key="2">
    <source>
        <dbReference type="ARBA" id="ARBA00022643"/>
    </source>
</evidence>
<keyword evidence="2" id="KW-0288">FMN</keyword>
<dbReference type="Proteomes" id="UP001157017">
    <property type="component" value="Unassembled WGS sequence"/>
</dbReference>
<evidence type="ECO:0000256" key="1">
    <source>
        <dbReference type="ARBA" id="ARBA00022630"/>
    </source>
</evidence>
<keyword evidence="1" id="KW-0285">Flavoprotein</keyword>
<reference evidence="8" key="1">
    <citation type="journal article" date="2019" name="Int. J. Syst. Evol. Microbiol.">
        <title>The Global Catalogue of Microorganisms (GCM) 10K type strain sequencing project: providing services to taxonomists for standard genome sequencing and annotation.</title>
        <authorList>
            <consortium name="The Broad Institute Genomics Platform"/>
            <consortium name="The Broad Institute Genome Sequencing Center for Infectious Disease"/>
            <person name="Wu L."/>
            <person name="Ma J."/>
        </authorList>
    </citation>
    <scope>NUCLEOTIDE SEQUENCE [LARGE SCALE GENOMIC DNA]</scope>
    <source>
        <strain evidence="8">NBRC 108730</strain>
    </source>
</reference>
<feature type="compositionally biased region" description="Basic and acidic residues" evidence="5">
    <location>
        <begin position="50"/>
        <end position="86"/>
    </location>
</feature>
<sequence length="92" mass="10365">MSRTIDHISGGRLILGIGAGWFEKDYDEYGYEFGTAGSRLADLGEALPRIESRLAKPEPRADPAHPGADRRRRREEDPAPRGEARRHLARLR</sequence>
<dbReference type="Gene3D" id="3.20.20.30">
    <property type="entry name" value="Luciferase-like domain"/>
    <property type="match status" value="1"/>
</dbReference>
<evidence type="ECO:0000313" key="7">
    <source>
        <dbReference type="EMBL" id="GMA84941.1"/>
    </source>
</evidence>
<organism evidence="7 8">
    <name type="scientific">Angustibacter aerolatus</name>
    <dbReference type="NCBI Taxonomy" id="1162965"/>
    <lineage>
        <taxon>Bacteria</taxon>
        <taxon>Bacillati</taxon>
        <taxon>Actinomycetota</taxon>
        <taxon>Actinomycetes</taxon>
        <taxon>Kineosporiales</taxon>
        <taxon>Kineosporiaceae</taxon>
    </lineage>
</organism>
<gene>
    <name evidence="7" type="ORF">GCM10025868_01910</name>
</gene>
<dbReference type="InterPro" id="IPR011251">
    <property type="entry name" value="Luciferase-like_dom"/>
</dbReference>
<dbReference type="InterPro" id="IPR036661">
    <property type="entry name" value="Luciferase-like_sf"/>
</dbReference>
<dbReference type="PANTHER" id="PTHR42847:SF8">
    <property type="entry name" value="CONSERVED PROTEIN"/>
    <property type="match status" value="1"/>
</dbReference>